<evidence type="ECO:0000256" key="19">
    <source>
        <dbReference type="ARBA" id="ARBA00047899"/>
    </source>
</evidence>
<evidence type="ECO:0000256" key="16">
    <source>
        <dbReference type="ARBA" id="ARBA00023136"/>
    </source>
</evidence>
<dbReference type="InterPro" id="IPR017441">
    <property type="entry name" value="Protein_kinase_ATP_BS"/>
</dbReference>
<dbReference type="GO" id="GO:0005886">
    <property type="term" value="C:plasma membrane"/>
    <property type="evidence" value="ECO:0007669"/>
    <property type="project" value="UniProtKB-SubCell"/>
</dbReference>
<dbReference type="GO" id="GO:0005524">
    <property type="term" value="F:ATP binding"/>
    <property type="evidence" value="ECO:0007669"/>
    <property type="project" value="UniProtKB-UniRule"/>
</dbReference>
<keyword evidence="5" id="KW-0723">Serine/threonine-protein kinase</keyword>
<protein>
    <recommendedName>
        <fullName evidence="3">non-specific serine/threonine protein kinase</fullName>
        <ecNumber evidence="3">2.7.11.1</ecNumber>
    </recommendedName>
</protein>
<keyword evidence="9" id="KW-0812">Transmembrane</keyword>
<comment type="subcellular location">
    <subcellularLocation>
        <location evidence="1">Cell membrane</location>
        <topology evidence="1">Single-pass membrane protein</topology>
    </subcellularLocation>
</comment>
<evidence type="ECO:0000313" key="24">
    <source>
        <dbReference type="EMBL" id="EEE60412.1"/>
    </source>
</evidence>
<evidence type="ECO:0000256" key="11">
    <source>
        <dbReference type="ARBA" id="ARBA00022737"/>
    </source>
</evidence>
<keyword evidence="12 21" id="KW-0547">Nucleotide-binding</keyword>
<dbReference type="PANTHER" id="PTHR45974:SF283">
    <property type="entry name" value="LEUCINE-RICH REPEAT PROTEIN KINASE FAMILY PROTEIN"/>
    <property type="match status" value="1"/>
</dbReference>
<dbReference type="InterPro" id="IPR001611">
    <property type="entry name" value="Leu-rich_rpt"/>
</dbReference>
<dbReference type="FunFam" id="3.80.10.10:FF:000288">
    <property type="entry name" value="LRR receptor-like serine/threonine-protein kinase EFR"/>
    <property type="match status" value="1"/>
</dbReference>
<evidence type="ECO:0000256" key="17">
    <source>
        <dbReference type="ARBA" id="ARBA00023170"/>
    </source>
</evidence>
<evidence type="ECO:0000256" key="6">
    <source>
        <dbReference type="ARBA" id="ARBA00022553"/>
    </source>
</evidence>
<dbReference type="Proteomes" id="UP000007752">
    <property type="component" value="Chromosome 4"/>
</dbReference>
<evidence type="ECO:0000256" key="1">
    <source>
        <dbReference type="ARBA" id="ARBA00004162"/>
    </source>
</evidence>
<dbReference type="SMART" id="SM00220">
    <property type="entry name" value="S_TKc"/>
    <property type="match status" value="1"/>
</dbReference>
<keyword evidence="17" id="KW-0675">Receptor</keyword>
<dbReference type="SUPFAM" id="SSF56112">
    <property type="entry name" value="Protein kinase-like (PK-like)"/>
    <property type="match status" value="1"/>
</dbReference>
<keyword evidence="16" id="KW-0472">Membrane</keyword>
<evidence type="ECO:0000256" key="4">
    <source>
        <dbReference type="ARBA" id="ARBA00022475"/>
    </source>
</evidence>
<dbReference type="SUPFAM" id="SSF52047">
    <property type="entry name" value="RNI-like"/>
    <property type="match status" value="1"/>
</dbReference>
<dbReference type="FunFam" id="1.10.510.10:FF:000358">
    <property type="entry name" value="Putative leucine-rich repeat receptor-like serine/threonine-protein kinase"/>
    <property type="match status" value="1"/>
</dbReference>
<keyword evidence="14 21" id="KW-0067">ATP-binding</keyword>
<evidence type="ECO:0000256" key="20">
    <source>
        <dbReference type="ARBA" id="ARBA00048679"/>
    </source>
</evidence>
<organism evidence="24">
    <name type="scientific">Oryza sativa subsp. japonica</name>
    <name type="common">Rice</name>
    <dbReference type="NCBI Taxonomy" id="39947"/>
    <lineage>
        <taxon>Eukaryota</taxon>
        <taxon>Viridiplantae</taxon>
        <taxon>Streptophyta</taxon>
        <taxon>Embryophyta</taxon>
        <taxon>Tracheophyta</taxon>
        <taxon>Spermatophyta</taxon>
        <taxon>Magnoliopsida</taxon>
        <taxon>Liliopsida</taxon>
        <taxon>Poales</taxon>
        <taxon>Poaceae</taxon>
        <taxon>BOP clade</taxon>
        <taxon>Oryzoideae</taxon>
        <taxon>Oryzeae</taxon>
        <taxon>Oryzinae</taxon>
        <taxon>Oryza</taxon>
        <taxon>Oryza sativa</taxon>
    </lineage>
</organism>
<dbReference type="PANTHER" id="PTHR45974">
    <property type="entry name" value="RECEPTOR-LIKE PROTEIN 55"/>
    <property type="match status" value="1"/>
</dbReference>
<dbReference type="Gene3D" id="3.80.10.10">
    <property type="entry name" value="Ribonuclease Inhibitor"/>
    <property type="match status" value="4"/>
</dbReference>
<dbReference type="SMART" id="SM00369">
    <property type="entry name" value="LRR_TYP"/>
    <property type="match status" value="8"/>
</dbReference>
<dbReference type="InterPro" id="IPR011009">
    <property type="entry name" value="Kinase-like_dom_sf"/>
</dbReference>
<evidence type="ECO:0000256" key="12">
    <source>
        <dbReference type="ARBA" id="ARBA00022741"/>
    </source>
</evidence>
<evidence type="ECO:0000256" key="2">
    <source>
        <dbReference type="ARBA" id="ARBA00008684"/>
    </source>
</evidence>
<dbReference type="Gene3D" id="3.30.200.20">
    <property type="entry name" value="Phosphorylase Kinase, domain 1"/>
    <property type="match status" value="1"/>
</dbReference>
<evidence type="ECO:0000259" key="23">
    <source>
        <dbReference type="PROSITE" id="PS50011"/>
    </source>
</evidence>
<dbReference type="Pfam" id="PF00560">
    <property type="entry name" value="LRR_1"/>
    <property type="match status" value="5"/>
</dbReference>
<gene>
    <name evidence="24" type="ORF">OsJ_13601</name>
</gene>
<dbReference type="EC" id="2.7.11.1" evidence="3"/>
<dbReference type="GO" id="GO:0004674">
    <property type="term" value="F:protein serine/threonine kinase activity"/>
    <property type="evidence" value="ECO:0007669"/>
    <property type="project" value="UniProtKB-KW"/>
</dbReference>
<comment type="similarity">
    <text evidence="2">Belongs to the protein kinase superfamily. Ser/Thr protein kinase family.</text>
</comment>
<evidence type="ECO:0000256" key="21">
    <source>
        <dbReference type="PROSITE-ProRule" id="PRU10141"/>
    </source>
</evidence>
<keyword evidence="7" id="KW-0433">Leucine-rich repeat</keyword>
<feature type="region of interest" description="Disordered" evidence="22">
    <location>
        <begin position="870"/>
        <end position="895"/>
    </location>
</feature>
<evidence type="ECO:0000256" key="14">
    <source>
        <dbReference type="ARBA" id="ARBA00022840"/>
    </source>
</evidence>
<dbReference type="SUPFAM" id="SSF52058">
    <property type="entry name" value="L domain-like"/>
    <property type="match status" value="1"/>
</dbReference>
<dbReference type="Gene3D" id="1.10.510.10">
    <property type="entry name" value="Transferase(Phosphotransferase) domain 1"/>
    <property type="match status" value="1"/>
</dbReference>
<evidence type="ECO:0000256" key="3">
    <source>
        <dbReference type="ARBA" id="ARBA00012513"/>
    </source>
</evidence>
<dbReference type="Pfam" id="PF08263">
    <property type="entry name" value="LRRNT_2"/>
    <property type="match status" value="1"/>
</dbReference>
<dbReference type="SMART" id="SM00365">
    <property type="entry name" value="LRR_SD22"/>
    <property type="match status" value="7"/>
</dbReference>
<dbReference type="Pfam" id="PF00069">
    <property type="entry name" value="Pkinase"/>
    <property type="match status" value="1"/>
</dbReference>
<dbReference type="FunFam" id="3.80.10.10:FF:000233">
    <property type="entry name" value="Leucine-rich repeat receptor-like protein kinase TDR"/>
    <property type="match status" value="1"/>
</dbReference>
<evidence type="ECO:0000256" key="15">
    <source>
        <dbReference type="ARBA" id="ARBA00022989"/>
    </source>
</evidence>
<keyword evidence="4" id="KW-1003">Cell membrane</keyword>
<comment type="catalytic activity">
    <reaction evidence="19">
        <text>L-threonyl-[protein] + ATP = O-phospho-L-threonyl-[protein] + ADP + H(+)</text>
        <dbReference type="Rhea" id="RHEA:46608"/>
        <dbReference type="Rhea" id="RHEA-COMP:11060"/>
        <dbReference type="Rhea" id="RHEA-COMP:11605"/>
        <dbReference type="ChEBI" id="CHEBI:15378"/>
        <dbReference type="ChEBI" id="CHEBI:30013"/>
        <dbReference type="ChEBI" id="CHEBI:30616"/>
        <dbReference type="ChEBI" id="CHEBI:61977"/>
        <dbReference type="ChEBI" id="CHEBI:456216"/>
        <dbReference type="EC" id="2.7.11.1"/>
    </reaction>
</comment>
<dbReference type="InterPro" id="IPR000719">
    <property type="entry name" value="Prot_kinase_dom"/>
</dbReference>
<name>B9FD48_ORYSJ</name>
<keyword evidence="8" id="KW-0808">Transferase</keyword>
<evidence type="ECO:0000256" key="9">
    <source>
        <dbReference type="ARBA" id="ARBA00022692"/>
    </source>
</evidence>
<dbReference type="GO" id="GO:0009791">
    <property type="term" value="P:post-embryonic development"/>
    <property type="evidence" value="ECO:0007669"/>
    <property type="project" value="UniProtKB-ARBA"/>
</dbReference>
<reference evidence="24" key="2">
    <citation type="submission" date="2008-12" db="EMBL/GenBank/DDBJ databases">
        <title>Improved gene annotation of the rice (Oryza sativa) genomes.</title>
        <authorList>
            <person name="Wang J."/>
            <person name="Li R."/>
            <person name="Fan W."/>
            <person name="Huang Q."/>
            <person name="Zhang J."/>
            <person name="Zhou Y."/>
            <person name="Hu Y."/>
            <person name="Zi S."/>
            <person name="Li J."/>
            <person name="Ni P."/>
            <person name="Zheng H."/>
            <person name="Zhang Y."/>
            <person name="Zhao M."/>
            <person name="Hao Q."/>
            <person name="McDermott J."/>
            <person name="Samudrala R."/>
            <person name="Kristiansen K."/>
            <person name="Wong G.K.-S."/>
        </authorList>
    </citation>
    <scope>NUCLEOTIDE SEQUENCE</scope>
</reference>
<keyword evidence="13" id="KW-0418">Kinase</keyword>
<accession>B9FD48</accession>
<evidence type="ECO:0000256" key="10">
    <source>
        <dbReference type="ARBA" id="ARBA00022729"/>
    </source>
</evidence>
<dbReference type="InterPro" id="IPR003591">
    <property type="entry name" value="Leu-rich_rpt_typical-subtyp"/>
</dbReference>
<keyword evidence="18" id="KW-0325">Glycoprotein</keyword>
<dbReference type="InterPro" id="IPR013210">
    <property type="entry name" value="LRR_N_plant-typ"/>
</dbReference>
<feature type="domain" description="Protein kinase" evidence="23">
    <location>
        <begin position="574"/>
        <end position="848"/>
    </location>
</feature>
<proteinExistence type="inferred from homology"/>
<evidence type="ECO:0000256" key="22">
    <source>
        <dbReference type="SAM" id="MobiDB-lite"/>
    </source>
</evidence>
<keyword evidence="11" id="KW-0677">Repeat</keyword>
<keyword evidence="15" id="KW-1133">Transmembrane helix</keyword>
<evidence type="ECO:0000256" key="13">
    <source>
        <dbReference type="ARBA" id="ARBA00022777"/>
    </source>
</evidence>
<dbReference type="AlphaFoldDB" id="B9FD48"/>
<dbReference type="InterPro" id="IPR008271">
    <property type="entry name" value="Ser/Thr_kinase_AS"/>
</dbReference>
<dbReference type="InterPro" id="IPR032675">
    <property type="entry name" value="LRR_dom_sf"/>
</dbReference>
<dbReference type="PROSITE" id="PS00107">
    <property type="entry name" value="PROTEIN_KINASE_ATP"/>
    <property type="match status" value="1"/>
</dbReference>
<dbReference type="PROSITE" id="PS50011">
    <property type="entry name" value="PROTEIN_KINASE_DOM"/>
    <property type="match status" value="1"/>
</dbReference>
<evidence type="ECO:0000256" key="7">
    <source>
        <dbReference type="ARBA" id="ARBA00022614"/>
    </source>
</evidence>
<evidence type="ECO:0000256" key="8">
    <source>
        <dbReference type="ARBA" id="ARBA00022679"/>
    </source>
</evidence>
<reference evidence="24" key="1">
    <citation type="journal article" date="2005" name="PLoS Biol.">
        <title>The genomes of Oryza sativa: a history of duplications.</title>
        <authorList>
            <person name="Yu J."/>
            <person name="Wang J."/>
            <person name="Lin W."/>
            <person name="Li S."/>
            <person name="Li H."/>
            <person name="Zhou J."/>
            <person name="Ni P."/>
            <person name="Dong W."/>
            <person name="Hu S."/>
            <person name="Zeng C."/>
            <person name="Zhang J."/>
            <person name="Zhang Y."/>
            <person name="Li R."/>
            <person name="Xu Z."/>
            <person name="Li S."/>
            <person name="Li X."/>
            <person name="Zheng H."/>
            <person name="Cong L."/>
            <person name="Lin L."/>
            <person name="Yin J."/>
            <person name="Geng J."/>
            <person name="Li G."/>
            <person name="Shi J."/>
            <person name="Liu J."/>
            <person name="Lv H."/>
            <person name="Li J."/>
            <person name="Wang J."/>
            <person name="Deng Y."/>
            <person name="Ran L."/>
            <person name="Shi X."/>
            <person name="Wang X."/>
            <person name="Wu Q."/>
            <person name="Li C."/>
            <person name="Ren X."/>
            <person name="Wang J."/>
            <person name="Wang X."/>
            <person name="Li D."/>
            <person name="Liu D."/>
            <person name="Zhang X."/>
            <person name="Ji Z."/>
            <person name="Zhao W."/>
            <person name="Sun Y."/>
            <person name="Zhang Z."/>
            <person name="Bao J."/>
            <person name="Han Y."/>
            <person name="Dong L."/>
            <person name="Ji J."/>
            <person name="Chen P."/>
            <person name="Wu S."/>
            <person name="Liu J."/>
            <person name="Xiao Y."/>
            <person name="Bu D."/>
            <person name="Tan J."/>
            <person name="Yang L."/>
            <person name="Ye C."/>
            <person name="Zhang J."/>
            <person name="Xu J."/>
            <person name="Zhou Y."/>
            <person name="Yu Y."/>
            <person name="Zhang B."/>
            <person name="Zhuang S."/>
            <person name="Wei H."/>
            <person name="Liu B."/>
            <person name="Lei M."/>
            <person name="Yu H."/>
            <person name="Li Y."/>
            <person name="Xu H."/>
            <person name="Wei S."/>
            <person name="He X."/>
            <person name="Fang L."/>
            <person name="Zhang Z."/>
            <person name="Zhang Y."/>
            <person name="Huang X."/>
            <person name="Su Z."/>
            <person name="Tong W."/>
            <person name="Li J."/>
            <person name="Tong Z."/>
            <person name="Li S."/>
            <person name="Ye J."/>
            <person name="Wang L."/>
            <person name="Fang L."/>
            <person name="Lei T."/>
            <person name="Chen C."/>
            <person name="Chen H."/>
            <person name="Xu Z."/>
            <person name="Li H."/>
            <person name="Huang H."/>
            <person name="Zhang F."/>
            <person name="Xu H."/>
            <person name="Li N."/>
            <person name="Zhao C."/>
            <person name="Li S."/>
            <person name="Dong L."/>
            <person name="Huang Y."/>
            <person name="Li L."/>
            <person name="Xi Y."/>
            <person name="Qi Q."/>
            <person name="Li W."/>
            <person name="Zhang B."/>
            <person name="Hu W."/>
            <person name="Zhang Y."/>
            <person name="Tian X."/>
            <person name="Jiao Y."/>
            <person name="Liang X."/>
            <person name="Jin J."/>
            <person name="Gao L."/>
            <person name="Zheng W."/>
            <person name="Hao B."/>
            <person name="Liu S."/>
            <person name="Wang W."/>
            <person name="Yuan L."/>
            <person name="Cao M."/>
            <person name="McDermott J."/>
            <person name="Samudrala R."/>
            <person name="Wang J."/>
            <person name="Wong G.K."/>
            <person name="Yang H."/>
        </authorList>
    </citation>
    <scope>NUCLEOTIDE SEQUENCE [LARGE SCALE GENOMIC DNA]</scope>
</reference>
<feature type="binding site" evidence="21">
    <location>
        <position position="602"/>
    </location>
    <ligand>
        <name>ATP</name>
        <dbReference type="ChEBI" id="CHEBI:30616"/>
    </ligand>
</feature>
<keyword evidence="6" id="KW-0597">Phosphoprotein</keyword>
<keyword evidence="10" id="KW-0732">Signal</keyword>
<dbReference type="PROSITE" id="PS00108">
    <property type="entry name" value="PROTEIN_KINASE_ST"/>
    <property type="match status" value="1"/>
</dbReference>
<dbReference type="Pfam" id="PF13855">
    <property type="entry name" value="LRR_8"/>
    <property type="match status" value="2"/>
</dbReference>
<evidence type="ECO:0000256" key="5">
    <source>
        <dbReference type="ARBA" id="ARBA00022527"/>
    </source>
</evidence>
<evidence type="ECO:0000256" key="18">
    <source>
        <dbReference type="ARBA" id="ARBA00023180"/>
    </source>
</evidence>
<sequence length="1247" mass="133162">MAALSSWNQGSSVCSWAGVRCNRQGRVSMLDVQNLNLAGQISPDIGNLSALQSIYLQKNRFIGNIPDQLGRLSLLETLNGSSNHFSGSIPSGLTNCTHLVTMDLSANSITGMIPISLHSLQNLKILKLGQNQLTGAIPPSLGNMSLLTTLDASTNTIAGEIPEELGHLRHLQYFDLSINNLTGTVPRQLYNISNLAFFAVAMNKLHGEIPNDISLGLPKLHIFIVCYNKLTGQIPPSLHNITKIHSIRISHNFLTGKVPPGLQRLSKLVWYNIGFNQIVHTTSILDDLTNSTKLEYLGIYENQIVGKIPDSIGNLSSSLENLYIGGNRITGHIPPMIGRLTRLTLLNMTDNLLDGEIPLEISYLKDLNVLGLSGNNLSGPIPTQFGNLTALTMLDISKNRLVSSIPKELGHLSHILSLDFSCNKLNGSIPDTIFSLTSLSSILNMSYNALTGVIPESIGRLGNIVSIDLSYNLLDGSIPTSVGKCQSVQSLSVCGNAISGVIPREIENLKGLQILDLSNNQLVGGIPEGLEKLQALQKLNLSFNNLKGLVPSGGIFKNNSAADIHELYHATENFNERNLVGIGSFSSVYKAVLHATSPFAVKVLDLNKIGATNSWVAECEILSTIRHRNLVKLVTLCSSIDFSGNEFRALVYEFMTNGSLEDWIHGPRRHEDSERGLSAVEVLSIAIDIASALEYMHDGSCRAGQVVHCDIKPSNVLLDGDMTAKIGDFGLARLHTQTSARDEESVSTTHNMKGTIGYIPPEYGYGAKTSTSGDVYSYGIMLLEMITGKSPVDQMFGGEMNLEKWVRASIPHQADEVVDKRFMMTGSEESSADGQQQQQVDTVDSKLLLETLLVPMVDVALCCVRESPDSRINTGRGRGRGRGRPGGRFNGRHDHGQGGRWHGNAGGCHGWNNGFGLNAGPSGGNFNPSLGFQPQFGSLGQSVAGQGFFGAAPSGPLASAPVAFPVLPGAGAVLPAASVAAGIPPFPVAGGDVAPGGPAVTIPAAGLQAGGHVAGGLVDGKGAVVGPTGGTKAAAKLGSGGVMASGGMQAVGASRVGVRQLILLGICPFDANRGKTKVDNKAGQRIKPEPKAALVKVNKGQMTVNSVISELERLIPGKWNWVVHDNGDGTFRAIFPSAAELRRMVEWGKVHTKVGDAEMEIVERGVGNEVKYVISKVWVQCKGLPSELREYLIICAVGSLLGITKAVDMLFTRRYDIARLQVLVLDPSSIPDVVDVVIGDHLYELSF</sequence>
<comment type="catalytic activity">
    <reaction evidence="20">
        <text>L-seryl-[protein] + ATP = O-phospho-L-seryl-[protein] + ADP + H(+)</text>
        <dbReference type="Rhea" id="RHEA:17989"/>
        <dbReference type="Rhea" id="RHEA-COMP:9863"/>
        <dbReference type="Rhea" id="RHEA-COMP:11604"/>
        <dbReference type="ChEBI" id="CHEBI:15378"/>
        <dbReference type="ChEBI" id="CHEBI:29999"/>
        <dbReference type="ChEBI" id="CHEBI:30616"/>
        <dbReference type="ChEBI" id="CHEBI:83421"/>
        <dbReference type="ChEBI" id="CHEBI:456216"/>
        <dbReference type="EC" id="2.7.11.1"/>
    </reaction>
</comment>
<dbReference type="EMBL" id="CM000141">
    <property type="protein sequence ID" value="EEE60412.1"/>
    <property type="molecule type" value="Genomic_DNA"/>
</dbReference>